<sequence>MCGGHRIDHVPRKARETGGNDERFAVRRYRWDLARGRPVLCRGVLRHRQERIRQLKGRWLMRLFPVPMDLTEEEKILGGVLSLRQVVFLLGGGVSAALSMAFLRLLHVPWALAFPASVLWFIAGVYLSFGWIAGISADQYLIRWFSWRNRCRRYDWGDEL</sequence>
<feature type="transmembrane region" description="Helical" evidence="1">
    <location>
        <begin position="86"/>
        <end position="106"/>
    </location>
</feature>
<proteinExistence type="predicted"/>
<dbReference type="OrthoDB" id="1809505at2"/>
<keyword evidence="1" id="KW-1133">Transmembrane helix</keyword>
<dbReference type="AlphaFoldDB" id="A0A6N7IUN6"/>
<name>A0A6N7IUN6_9FIRM</name>
<keyword evidence="1" id="KW-0812">Transmembrane</keyword>
<gene>
    <name evidence="2" type="ORF">GFC01_15335</name>
</gene>
<dbReference type="Pfam" id="PF12666">
    <property type="entry name" value="PrgI"/>
    <property type="match status" value="1"/>
</dbReference>
<organism evidence="2 3">
    <name type="scientific">Desulfofundulus thermobenzoicus</name>
    <dbReference type="NCBI Taxonomy" id="29376"/>
    <lineage>
        <taxon>Bacteria</taxon>
        <taxon>Bacillati</taxon>
        <taxon>Bacillota</taxon>
        <taxon>Clostridia</taxon>
        <taxon>Eubacteriales</taxon>
        <taxon>Peptococcaceae</taxon>
        <taxon>Desulfofundulus</taxon>
    </lineage>
</organism>
<dbReference type="Proteomes" id="UP000441717">
    <property type="component" value="Unassembled WGS sequence"/>
</dbReference>
<dbReference type="InterPro" id="IPR024414">
    <property type="entry name" value="Uncharacterised_PrgI"/>
</dbReference>
<dbReference type="EMBL" id="WHYR01000057">
    <property type="protein sequence ID" value="MQL53611.1"/>
    <property type="molecule type" value="Genomic_DNA"/>
</dbReference>
<evidence type="ECO:0008006" key="4">
    <source>
        <dbReference type="Google" id="ProtNLM"/>
    </source>
</evidence>
<comment type="caution">
    <text evidence="2">The sequence shown here is derived from an EMBL/GenBank/DDBJ whole genome shotgun (WGS) entry which is preliminary data.</text>
</comment>
<keyword evidence="1" id="KW-0472">Membrane</keyword>
<accession>A0A6N7IUN6</accession>
<reference evidence="2 3" key="1">
    <citation type="submission" date="2019-10" db="EMBL/GenBank/DDBJ databases">
        <title>Comparative genomics of sulfur disproportionating microorganisms.</title>
        <authorList>
            <person name="Ward L.M."/>
            <person name="Bertran E."/>
            <person name="Johnston D."/>
        </authorList>
    </citation>
    <scope>NUCLEOTIDE SEQUENCE [LARGE SCALE GENOMIC DNA]</scope>
    <source>
        <strain evidence="2 3">DSM 14055</strain>
    </source>
</reference>
<evidence type="ECO:0000256" key="1">
    <source>
        <dbReference type="SAM" id="Phobius"/>
    </source>
</evidence>
<evidence type="ECO:0000313" key="2">
    <source>
        <dbReference type="EMBL" id="MQL53611.1"/>
    </source>
</evidence>
<evidence type="ECO:0000313" key="3">
    <source>
        <dbReference type="Proteomes" id="UP000441717"/>
    </source>
</evidence>
<protein>
    <recommendedName>
        <fullName evidence="4">PrgI family protein</fullName>
    </recommendedName>
</protein>
<feature type="transmembrane region" description="Helical" evidence="1">
    <location>
        <begin position="118"/>
        <end position="142"/>
    </location>
</feature>
<keyword evidence="3" id="KW-1185">Reference proteome</keyword>